<accession>A0A2Z4Y108</accession>
<name>A0A2Z4Y108_SUMC1</name>
<dbReference type="KEGG" id="schv:BRCON_0090"/>
<feature type="transmembrane region" description="Helical" evidence="1">
    <location>
        <begin position="165"/>
        <end position="185"/>
    </location>
</feature>
<sequence length="240" mass="26640">MRKGMEEILSARSRELPIIVVLKDEIGEAAARSMAERLKKENGSCEINALSRAEAKALLSIHEPWFKEFQDVALVEPPCLIEIRDPALLAQPKSIEKRLAELQVQPEVEFVIFNSVGLDDAVRFIGALRRHANILVVVILATLFVFNAVFWGVTSWVGGRTSLSVALVQTLFVVTLAALLAGLWWELILKFGLHGVPTLSRPPILFFALVSAWLVTLYFAVTCVMSLFAPFRRAQDGEDA</sequence>
<feature type="transmembrane region" description="Helical" evidence="1">
    <location>
        <begin position="132"/>
        <end position="153"/>
    </location>
</feature>
<dbReference type="AlphaFoldDB" id="A0A2Z4Y108"/>
<feature type="transmembrane region" description="Helical" evidence="1">
    <location>
        <begin position="205"/>
        <end position="229"/>
    </location>
</feature>
<gene>
    <name evidence="2" type="ORF">BRCON_0090</name>
</gene>
<reference evidence="2 3" key="1">
    <citation type="submission" date="2018-05" db="EMBL/GenBank/DDBJ databases">
        <title>A metagenomic window into the 2 km-deep terrestrial subsurface aquifer revealed taxonomically and functionally diverse microbial community comprising novel uncultured bacterial lineages.</title>
        <authorList>
            <person name="Kadnikov V.V."/>
            <person name="Mardanov A.V."/>
            <person name="Beletsky A.V."/>
            <person name="Banks D."/>
            <person name="Pimenov N.V."/>
            <person name="Frank Y.A."/>
            <person name="Karnachuk O.V."/>
            <person name="Ravin N.V."/>
        </authorList>
    </citation>
    <scope>NUCLEOTIDE SEQUENCE [LARGE SCALE GENOMIC DNA]</scope>
    <source>
        <strain evidence="2">BY</strain>
    </source>
</reference>
<evidence type="ECO:0000313" key="3">
    <source>
        <dbReference type="Proteomes" id="UP000262583"/>
    </source>
</evidence>
<evidence type="ECO:0000313" key="2">
    <source>
        <dbReference type="EMBL" id="AXA34867.1"/>
    </source>
</evidence>
<dbReference type="Proteomes" id="UP000262583">
    <property type="component" value="Chromosome"/>
</dbReference>
<dbReference type="EMBL" id="CP030759">
    <property type="protein sequence ID" value="AXA34867.1"/>
    <property type="molecule type" value="Genomic_DNA"/>
</dbReference>
<evidence type="ECO:0008006" key="4">
    <source>
        <dbReference type="Google" id="ProtNLM"/>
    </source>
</evidence>
<protein>
    <recommendedName>
        <fullName evidence="4">Cell division protein FtsX</fullName>
    </recommendedName>
</protein>
<proteinExistence type="predicted"/>
<keyword evidence="1" id="KW-1133">Transmembrane helix</keyword>
<evidence type="ECO:0000256" key="1">
    <source>
        <dbReference type="SAM" id="Phobius"/>
    </source>
</evidence>
<keyword evidence="1" id="KW-0812">Transmembrane</keyword>
<organism evidence="2 3">
    <name type="scientific">Sumerlaea chitinivorans</name>
    <dbReference type="NCBI Taxonomy" id="2250252"/>
    <lineage>
        <taxon>Bacteria</taxon>
        <taxon>Candidatus Sumerlaeota</taxon>
        <taxon>Candidatus Sumerlaeia</taxon>
        <taxon>Candidatus Sumerlaeales</taxon>
        <taxon>Candidatus Sumerlaeaceae</taxon>
        <taxon>Candidatus Sumerlaea</taxon>
    </lineage>
</organism>
<keyword evidence="1" id="KW-0472">Membrane</keyword>